<organism evidence="19 20">
    <name type="scientific">Scyliorhinus torazame</name>
    <name type="common">Cloudy catshark</name>
    <name type="synonym">Catulus torazame</name>
    <dbReference type="NCBI Taxonomy" id="75743"/>
    <lineage>
        <taxon>Eukaryota</taxon>
        <taxon>Metazoa</taxon>
        <taxon>Chordata</taxon>
        <taxon>Craniata</taxon>
        <taxon>Vertebrata</taxon>
        <taxon>Chondrichthyes</taxon>
        <taxon>Elasmobranchii</taxon>
        <taxon>Galeomorphii</taxon>
        <taxon>Galeoidea</taxon>
        <taxon>Carcharhiniformes</taxon>
        <taxon>Scyliorhinidae</taxon>
        <taxon>Scyliorhinus</taxon>
    </lineage>
</organism>
<reference evidence="19 20" key="1">
    <citation type="journal article" date="2018" name="Nat. Ecol. Evol.">
        <title>Shark genomes provide insights into elasmobranch evolution and the origin of vertebrates.</title>
        <authorList>
            <person name="Hara Y"/>
            <person name="Yamaguchi K"/>
            <person name="Onimaru K"/>
            <person name="Kadota M"/>
            <person name="Koyanagi M"/>
            <person name="Keeley SD"/>
            <person name="Tatsumi K"/>
            <person name="Tanaka K"/>
            <person name="Motone F"/>
            <person name="Kageyama Y"/>
            <person name="Nozu R"/>
            <person name="Adachi N"/>
            <person name="Nishimura O"/>
            <person name="Nakagawa R"/>
            <person name="Tanegashima C"/>
            <person name="Kiyatake I"/>
            <person name="Matsumoto R"/>
            <person name="Murakumo K"/>
            <person name="Nishida K"/>
            <person name="Terakita A"/>
            <person name="Kuratani S"/>
            <person name="Sato K"/>
            <person name="Hyodo S Kuraku.S."/>
        </authorList>
    </citation>
    <scope>NUCLEOTIDE SEQUENCE [LARGE SCALE GENOMIC DNA]</scope>
</reference>
<comment type="function">
    <text evidence="12">Regulates the dendritic spine distribution of CTTN/cortactin in hippocampal neurons, and thus controls dendritic spinogenesis and dendritic spine maintenance. Associates with the striatin-interacting phosphatase and kinase (STRIPAK) core complex to regulate dendritic spine distribution of the STRIPAK complex in hippocampal neurons.</text>
</comment>
<feature type="region of interest" description="Disordered" evidence="16">
    <location>
        <begin position="448"/>
        <end position="480"/>
    </location>
</feature>
<dbReference type="EMBL" id="BFAA01001616">
    <property type="protein sequence ID" value="GCB68086.1"/>
    <property type="molecule type" value="Genomic_DNA"/>
</dbReference>
<evidence type="ECO:0000256" key="1">
    <source>
        <dbReference type="ARBA" id="ARBA00004544"/>
    </source>
</evidence>
<feature type="region of interest" description="Disordered" evidence="16">
    <location>
        <begin position="595"/>
        <end position="646"/>
    </location>
</feature>
<feature type="compositionally biased region" description="Basic and acidic residues" evidence="16">
    <location>
        <begin position="1"/>
        <end position="20"/>
    </location>
</feature>
<feature type="region of interest" description="Disordered" evidence="16">
    <location>
        <begin position="1654"/>
        <end position="1680"/>
    </location>
</feature>
<evidence type="ECO:0000256" key="14">
    <source>
        <dbReference type="PROSITE-ProRule" id="PRU00023"/>
    </source>
</evidence>
<evidence type="ECO:0000256" key="4">
    <source>
        <dbReference type="ARBA" id="ARBA00022481"/>
    </source>
</evidence>
<feature type="region of interest" description="Disordered" evidence="16">
    <location>
        <begin position="1692"/>
        <end position="1730"/>
    </location>
</feature>
<keyword evidence="5" id="KW-0963">Cytoplasm</keyword>
<comment type="subcellular location">
    <subcellularLocation>
        <location evidence="2">Cell projection</location>
        <location evidence="2">Dendritic spine</location>
    </subcellularLocation>
    <subcellularLocation>
        <location evidence="1">Cytoplasm</location>
        <location evidence="1">Cell cortex</location>
    </subcellularLocation>
</comment>
<evidence type="ECO:0000313" key="19">
    <source>
        <dbReference type="EMBL" id="GCB68086.1"/>
    </source>
</evidence>
<dbReference type="PANTHER" id="PTHR23166:SF9">
    <property type="entry name" value="CTTNBP2 N-TERMINAL-LIKE PROTEIN"/>
    <property type="match status" value="1"/>
</dbReference>
<feature type="region of interest" description="Disordered" evidence="16">
    <location>
        <begin position="949"/>
        <end position="971"/>
    </location>
</feature>
<evidence type="ECO:0000256" key="13">
    <source>
        <dbReference type="ARBA" id="ARBA00044767"/>
    </source>
</evidence>
<dbReference type="InterPro" id="IPR019131">
    <property type="entry name" value="Cortactin-binding_p2_N"/>
</dbReference>
<evidence type="ECO:0000256" key="12">
    <source>
        <dbReference type="ARBA" id="ARBA00044742"/>
    </source>
</evidence>
<dbReference type="InterPro" id="IPR002110">
    <property type="entry name" value="Ankyrin_rpt"/>
</dbReference>
<evidence type="ECO:0000256" key="10">
    <source>
        <dbReference type="ARBA" id="ARBA00023054"/>
    </source>
</evidence>
<evidence type="ECO:0000313" key="20">
    <source>
        <dbReference type="Proteomes" id="UP000288216"/>
    </source>
</evidence>
<feature type="region of interest" description="Disordered" evidence="16">
    <location>
        <begin position="499"/>
        <end position="562"/>
    </location>
</feature>
<feature type="repeat" description="ANK" evidence="14">
    <location>
        <begin position="851"/>
        <end position="883"/>
    </location>
</feature>
<protein>
    <recommendedName>
        <fullName evidence="3">Cortactin-binding protein 2</fullName>
    </recommendedName>
</protein>
<evidence type="ECO:0000256" key="8">
    <source>
        <dbReference type="ARBA" id="ARBA00023018"/>
    </source>
</evidence>
<feature type="repeat" description="ANK" evidence="14">
    <location>
        <begin position="818"/>
        <end position="850"/>
    </location>
</feature>
<keyword evidence="20" id="KW-1185">Reference proteome</keyword>
<feature type="compositionally biased region" description="Polar residues" evidence="16">
    <location>
        <begin position="549"/>
        <end position="562"/>
    </location>
</feature>
<dbReference type="GO" id="GO:0043197">
    <property type="term" value="C:dendritic spine"/>
    <property type="evidence" value="ECO:0007669"/>
    <property type="project" value="UniProtKB-SubCell"/>
</dbReference>
<evidence type="ECO:0000256" key="9">
    <source>
        <dbReference type="ARBA" id="ARBA00023043"/>
    </source>
</evidence>
<dbReference type="STRING" id="75743.A0A401P4R5"/>
<feature type="coiled-coil region" evidence="15">
    <location>
        <begin position="231"/>
        <end position="304"/>
    </location>
</feature>
<dbReference type="OMA" id="MCPVEAL"/>
<evidence type="ECO:0000256" key="7">
    <source>
        <dbReference type="ARBA" id="ARBA00022737"/>
    </source>
</evidence>
<dbReference type="InterPro" id="IPR050719">
    <property type="entry name" value="Cortactin-Actin_Reg"/>
</dbReference>
<dbReference type="InterPro" id="IPR027417">
    <property type="entry name" value="P-loop_NTPase"/>
</dbReference>
<feature type="domain" description="CortBP2/NAV1-like AAA+ ATPase lid" evidence="18">
    <location>
        <begin position="1380"/>
        <end position="1446"/>
    </location>
</feature>
<keyword evidence="6" id="KW-0597">Phosphoprotein</keyword>
<evidence type="ECO:0000256" key="15">
    <source>
        <dbReference type="SAM" id="Coils"/>
    </source>
</evidence>
<evidence type="ECO:0000256" key="11">
    <source>
        <dbReference type="ARBA" id="ARBA00023273"/>
    </source>
</evidence>
<evidence type="ECO:0000256" key="5">
    <source>
        <dbReference type="ARBA" id="ARBA00022490"/>
    </source>
</evidence>
<dbReference type="Pfam" id="PF09727">
    <property type="entry name" value="CortBP2"/>
    <property type="match status" value="1"/>
</dbReference>
<dbReference type="PROSITE" id="PS50088">
    <property type="entry name" value="ANK_REPEAT"/>
    <property type="match status" value="5"/>
</dbReference>
<feature type="repeat" description="ANK" evidence="14">
    <location>
        <begin position="917"/>
        <end position="938"/>
    </location>
</feature>
<comment type="caution">
    <text evidence="19">The sequence shown here is derived from an EMBL/GenBank/DDBJ whole genome shotgun (WGS) entry which is preliminary data.</text>
</comment>
<evidence type="ECO:0000256" key="6">
    <source>
        <dbReference type="ARBA" id="ARBA00022553"/>
    </source>
</evidence>
<evidence type="ECO:0000259" key="18">
    <source>
        <dbReference type="Pfam" id="PF25408"/>
    </source>
</evidence>
<evidence type="ECO:0000256" key="16">
    <source>
        <dbReference type="SAM" id="MobiDB-lite"/>
    </source>
</evidence>
<dbReference type="Gene3D" id="1.25.40.20">
    <property type="entry name" value="Ankyrin repeat-containing domain"/>
    <property type="match status" value="1"/>
</dbReference>
<keyword evidence="9 14" id="KW-0040">ANK repeat</keyword>
<feature type="compositionally biased region" description="Polar residues" evidence="16">
    <location>
        <begin position="1700"/>
        <end position="1717"/>
    </location>
</feature>
<feature type="compositionally biased region" description="Polar residues" evidence="16">
    <location>
        <begin position="507"/>
        <end position="537"/>
    </location>
</feature>
<keyword evidence="10 15" id="KW-0175">Coiled coil</keyword>
<dbReference type="SMART" id="SM00248">
    <property type="entry name" value="ANK"/>
    <property type="match status" value="6"/>
</dbReference>
<gene>
    <name evidence="19" type="ORF">scyTo_0005247</name>
</gene>
<dbReference type="GO" id="GO:0015629">
    <property type="term" value="C:actin cytoskeleton"/>
    <property type="evidence" value="ECO:0007669"/>
    <property type="project" value="TreeGrafter"/>
</dbReference>
<dbReference type="PANTHER" id="PTHR23166">
    <property type="entry name" value="FILAMIN/GPBP-INTERACTING PROTEIN"/>
    <property type="match status" value="1"/>
</dbReference>
<keyword evidence="7" id="KW-0677">Repeat</keyword>
<dbReference type="Proteomes" id="UP000288216">
    <property type="component" value="Unassembled WGS sequence"/>
</dbReference>
<feature type="compositionally biased region" description="Low complexity" evidence="16">
    <location>
        <begin position="1667"/>
        <end position="1680"/>
    </location>
</feature>
<dbReference type="Pfam" id="PF00023">
    <property type="entry name" value="Ank"/>
    <property type="match status" value="1"/>
</dbReference>
<keyword evidence="11" id="KW-0966">Cell projection</keyword>
<dbReference type="Pfam" id="PF12796">
    <property type="entry name" value="Ank_2"/>
    <property type="match status" value="1"/>
</dbReference>
<dbReference type="OrthoDB" id="6021133at2759"/>
<sequence>MATESELRPDSGDPPSEERASNSCQKSEFDMDNLSKPELLTLLSILEGELEARDLVIETLRSRRKDVFIQERYGRFNLSDPFLALQRDYEAGGGAGNDGSKDKPSICTSPLSILEVVMGHCKKMQERMSAQLAAAEIRHRKVILDFEEERHKHAQDAAQGDDVTYMLEKERERLLQQVEFEKSQLKQLEAENKKLSMQFDEERMKNKQLVMMLVKECKQLAGKVVDESQTLAEITKTLDEAQTKTTQLEEELVAERKKSLQMEAKMEKQLSEFDIEREQLRAKLNREENRTKDLRLEVESFKKTIELNCTKEGGTTSLTSNLNKDLTIGYVKQTMLSIASQTETFVDIATENNTKKTTLTVPVKPSTMNPLSAGGTKLNMSSNTALVKPIGDKMPPTTNSEEIISTTQTKVVPCSLENGPSVSTGPVPLSGALPHLVGSTSLVLSNTIVPSPPSGTSSPCSSPGATMQSLSSPSTTLQPGLSPRIQAARFKFQAQTVDQEKHASVAAGSSSRDLSPTNRDNSPAKQLARNTVSQVLSRFTGPPSIVKPCTNSASPFGTENRNLTVSNLKPGLAHPATGEGSSYPQVVGKITSSLSVSPAGLKSPTGARVDRGNPPPIPPKKPGLSQTPSSPHPPLKVFMDGSRSPTVGFNTRIEGRNVASPSSSPHPGIKGTSEEVLSKTALPQLPPKPVVDIASAGCAVPAVAASQVGARPSLSPELNQTACSECSLIITTIASRTSIDLASTTKRNSSTRPCDTDNLLITPSGRCPSLTPLLMSGGPVPLGGRSTLLHQAAAQGNVTLLSMLLNEDGIDINHPDEEGSSALYSAAKNGYTESVTFLLTSGAQVDDVGKNLFTPLCAAAAQGHVGCTEVLIAYGANINYAAQGDQTPLYLSCVNGHVECTLTLLEAGADCSIMTVNGWAPFHAAVSSGHVDCLKLLMYHQVSGGRMFTDDSEHESGSVEPASAEGSDESTVEPMISADLINQADKEGWTAAHIAASKGFKNCLEVLCCHKGLDPDRKDNCQRTVHDVATDDCKHLLENWNAHKVLLQISMKQSETVCSSTEHIENNITIGSLIIRKLTTWDDLSKTVTVTLKNHFKTVMNGWESSDASTFLNNTEYSFISSGISAVEIGDEIWKPGQFLMSSPWSLVNWSQNNLVTVFLNGLQEGSLDSMAYASLIPVCILQNYLRLVEQYHNVIFHGPVGSCQDLIAHQIANGIKHKLEAVGSSCEIIQIEMETSSSKDQLVELFIQSGILVPLRQSTVTEKANVVLIENLETAASLSEFLGELLDALENRGVGNPFTFQHANGTSDTYYFQENSFLIGTMAKVRLQSSDLMVQQHFRWVQLRWDVEPINGLLQRFLKRQIIHKFQGQLPPPTDPACKAVQWVCTAWRQLNSYLARLGTPEALMGPRDFFSCPILPGQVQPIMKWMANLWNNVIAPRAEEVILSRASAKRPSRQGQPVKKIVHQGQQAVVKAALSILLNKAVLHGCSLSRQEFEQYAPKFHGWSFPLTMISNCKTSKKVDSNAWRKVSTGPRKRSAHSVSQSWSKFEGQREGIQLMPELPKSLNKLNTQVKLHSLESGPLKTADLEQGLSLYTSEDIDIIEELQSMCLSKSESDISKIDVSRDLLFLIPDFQSDQSSLKMLKDHYPAPLPAPEVSDCSITNGTPRSSSSIKKVSRSGISRVKSHLPVLLNNTHRIHRSNSNTRHSESNNNSTTGVWNLGKTLHEANKK</sequence>
<dbReference type="GO" id="GO:0051721">
    <property type="term" value="F:protein phosphatase 2A binding"/>
    <property type="evidence" value="ECO:0007669"/>
    <property type="project" value="TreeGrafter"/>
</dbReference>
<proteinExistence type="predicted"/>
<feature type="repeat" description="ANK" evidence="14">
    <location>
        <begin position="784"/>
        <end position="817"/>
    </location>
</feature>
<dbReference type="Pfam" id="PF25408">
    <property type="entry name" value="AAA_lid_NAV1"/>
    <property type="match status" value="1"/>
</dbReference>
<dbReference type="InterPro" id="IPR057568">
    <property type="entry name" value="CortBP2_NAV1-like_AAA_lid"/>
</dbReference>
<evidence type="ECO:0000256" key="3">
    <source>
        <dbReference type="ARBA" id="ARBA00017042"/>
    </source>
</evidence>
<feature type="compositionally biased region" description="Polar residues" evidence="16">
    <location>
        <begin position="464"/>
        <end position="479"/>
    </location>
</feature>
<dbReference type="Gene3D" id="3.40.50.300">
    <property type="entry name" value="P-loop containing nucleotide triphosphate hydrolases"/>
    <property type="match status" value="1"/>
</dbReference>
<feature type="domain" description="Cortactin-binding protein-2 N-terminal" evidence="17">
    <location>
        <begin position="33"/>
        <end position="219"/>
    </location>
</feature>
<dbReference type="InterPro" id="IPR036770">
    <property type="entry name" value="Ankyrin_rpt-contain_sf"/>
</dbReference>
<feature type="region of interest" description="Disordered" evidence="16">
    <location>
        <begin position="1"/>
        <end position="28"/>
    </location>
</feature>
<name>A0A401P4R5_SCYTO</name>
<feature type="repeat" description="ANK" evidence="14">
    <location>
        <begin position="884"/>
        <end position="916"/>
    </location>
</feature>
<keyword evidence="8" id="KW-0770">Synapse</keyword>
<dbReference type="GO" id="GO:0005938">
    <property type="term" value="C:cell cortex"/>
    <property type="evidence" value="ECO:0007669"/>
    <property type="project" value="UniProtKB-SubCell"/>
</dbReference>
<feature type="coiled-coil region" evidence="15">
    <location>
        <begin position="171"/>
        <end position="205"/>
    </location>
</feature>
<feature type="compositionally biased region" description="Low complexity" evidence="16">
    <location>
        <begin position="454"/>
        <end position="463"/>
    </location>
</feature>
<dbReference type="Pfam" id="PF13637">
    <property type="entry name" value="Ank_4"/>
    <property type="match status" value="1"/>
</dbReference>
<accession>A0A401P4R5</accession>
<evidence type="ECO:0000256" key="2">
    <source>
        <dbReference type="ARBA" id="ARBA00004552"/>
    </source>
</evidence>
<dbReference type="PROSITE" id="PS50297">
    <property type="entry name" value="ANK_REP_REGION"/>
    <property type="match status" value="4"/>
</dbReference>
<comment type="subunit">
    <text evidence="13">Interacts with CTTN/cortactin SH3 domain. Interacts with STRN, STRN4/zinedin and MOB4/phocein; this interactions mediate the association with the STRIPAK core complex and may regulate dendritic spine distribution of the STRIPAK complex in hippocampal neurons. Activation of glutamate receptors weakens the interaction with STRN and STRN4.</text>
</comment>
<dbReference type="SUPFAM" id="SSF48403">
    <property type="entry name" value="Ankyrin repeat"/>
    <property type="match status" value="1"/>
</dbReference>
<evidence type="ECO:0000259" key="17">
    <source>
        <dbReference type="Pfam" id="PF09727"/>
    </source>
</evidence>
<keyword evidence="4" id="KW-0488">Methylation</keyword>